<proteinExistence type="inferred from homology"/>
<dbReference type="SMART" id="SM00784">
    <property type="entry name" value="SPT2"/>
    <property type="match status" value="1"/>
</dbReference>
<feature type="compositionally biased region" description="Basic and acidic residues" evidence="13">
    <location>
        <begin position="340"/>
        <end position="351"/>
    </location>
</feature>
<feature type="coiled-coil region" evidence="12">
    <location>
        <begin position="458"/>
        <end position="485"/>
    </location>
</feature>
<dbReference type="GeneID" id="64576252"/>
<dbReference type="RefSeq" id="XP_041135601.1">
    <property type="nucleotide sequence ID" value="XM_041282825.1"/>
</dbReference>
<organism evidence="15 16">
    <name type="scientific">Dekkera bruxellensis</name>
    <name type="common">Brettanomyces custersii</name>
    <dbReference type="NCBI Taxonomy" id="5007"/>
    <lineage>
        <taxon>Eukaryota</taxon>
        <taxon>Fungi</taxon>
        <taxon>Dikarya</taxon>
        <taxon>Ascomycota</taxon>
        <taxon>Saccharomycotina</taxon>
        <taxon>Pichiomycetes</taxon>
        <taxon>Pichiales</taxon>
        <taxon>Pichiaceae</taxon>
        <taxon>Brettanomyces</taxon>
    </lineage>
</organism>
<evidence type="ECO:0000256" key="11">
    <source>
        <dbReference type="ARBA" id="ARBA00023136"/>
    </source>
</evidence>
<dbReference type="Proteomes" id="UP000663131">
    <property type="component" value="Chromosome 5"/>
</dbReference>
<evidence type="ECO:0000256" key="6">
    <source>
        <dbReference type="ARBA" id="ARBA00022824"/>
    </source>
</evidence>
<evidence type="ECO:0000256" key="8">
    <source>
        <dbReference type="ARBA" id="ARBA00022989"/>
    </source>
</evidence>
<name>A0A871R5V1_DEKBR</name>
<keyword evidence="11 14" id="KW-0472">Membrane</keyword>
<dbReference type="HAMAP" id="MF_00422">
    <property type="entry name" value="SecE"/>
    <property type="match status" value="1"/>
</dbReference>
<keyword evidence="6" id="KW-0256">Endoplasmic reticulum</keyword>
<dbReference type="KEGG" id="bbrx:BRETT_004329"/>
<dbReference type="AlphaFoldDB" id="A0A871R5V1"/>
<dbReference type="PANTHER" id="PTHR12309">
    <property type="entry name" value="SEC61 GAMMA SUBUNIT"/>
    <property type="match status" value="1"/>
</dbReference>
<protein>
    <submittedName>
        <fullName evidence="15">Uncharacterized protein</fullName>
    </submittedName>
</protein>
<feature type="compositionally biased region" description="Acidic residues" evidence="13">
    <location>
        <begin position="430"/>
        <end position="453"/>
    </location>
</feature>
<feature type="compositionally biased region" description="Polar residues" evidence="13">
    <location>
        <begin position="182"/>
        <end position="191"/>
    </location>
</feature>
<comment type="subcellular location">
    <subcellularLocation>
        <location evidence="1">Endoplasmic reticulum membrane</location>
        <topology evidence="1">Single-pass membrane protein</topology>
    </subcellularLocation>
</comment>
<evidence type="ECO:0000256" key="10">
    <source>
        <dbReference type="ARBA" id="ARBA00023054"/>
    </source>
</evidence>
<feature type="compositionally biased region" description="Basic residues" evidence="13">
    <location>
        <begin position="213"/>
        <end position="223"/>
    </location>
</feature>
<keyword evidence="4" id="KW-0813">Transport</keyword>
<gene>
    <name evidence="15" type="ORF">BRETT_004329</name>
</gene>
<dbReference type="Gene3D" id="1.20.5.820">
    <property type="entry name" value="Preprotein translocase SecE subunit"/>
    <property type="match status" value="1"/>
</dbReference>
<feature type="region of interest" description="Disordered" evidence="13">
    <location>
        <begin position="426"/>
        <end position="457"/>
    </location>
</feature>
<evidence type="ECO:0000256" key="5">
    <source>
        <dbReference type="ARBA" id="ARBA00022692"/>
    </source>
</evidence>
<feature type="region of interest" description="Disordered" evidence="13">
    <location>
        <begin position="292"/>
        <end position="371"/>
    </location>
</feature>
<evidence type="ECO:0000256" key="2">
    <source>
        <dbReference type="ARBA" id="ARBA00006461"/>
    </source>
</evidence>
<dbReference type="InterPro" id="IPR001901">
    <property type="entry name" value="Translocase_SecE/Sec61-g"/>
</dbReference>
<dbReference type="NCBIfam" id="TIGR00327">
    <property type="entry name" value="secE_euk_arch"/>
    <property type="match status" value="1"/>
</dbReference>
<dbReference type="GO" id="GO:0006886">
    <property type="term" value="P:intracellular protein transport"/>
    <property type="evidence" value="ECO:0007669"/>
    <property type="project" value="InterPro"/>
</dbReference>
<evidence type="ECO:0000256" key="14">
    <source>
        <dbReference type="SAM" id="Phobius"/>
    </source>
</evidence>
<evidence type="ECO:0000256" key="7">
    <source>
        <dbReference type="ARBA" id="ARBA00022927"/>
    </source>
</evidence>
<feature type="region of interest" description="Disordered" evidence="13">
    <location>
        <begin position="110"/>
        <end position="130"/>
    </location>
</feature>
<dbReference type="GO" id="GO:0006605">
    <property type="term" value="P:protein targeting"/>
    <property type="evidence" value="ECO:0007669"/>
    <property type="project" value="InterPro"/>
</dbReference>
<evidence type="ECO:0000256" key="3">
    <source>
        <dbReference type="ARBA" id="ARBA00008274"/>
    </source>
</evidence>
<keyword evidence="5 14" id="KW-0812">Transmembrane</keyword>
<keyword evidence="8 14" id="KW-1133">Transmembrane helix</keyword>
<keyword evidence="10 12" id="KW-0175">Coiled coil</keyword>
<sequence>MARKEKFTNAPVLFVKQGIQFIHKCKKPSQKEYLQLVRAVGIGFLMMGVVGYLIKLIHIPIRKLINRIQLSKVMSFSSLLAEITKDKKLEDKLKKEEKKFIGLHSLNKKNAKSRTQPVRKSDNVTKWETGGPTRNVGLKFESLHRDYRPDPAVERLKAARRKERERLQAIKDAKYGKKVTRRSATSGSRPSIQGRLKNHVSARSRATSSGKATRPKRSTSRRNRAVEAIKPLKVTAVGPKMTFKELMKKADEMKEMPHPTVQHVKREIGMHKEAYVAHRRPQNVKEIRRARPQLQLHSSFSGRPSKELLEKLSRRKTKQKAREKVKRATRTSRPVQSFQTRKEEKHTDKYGIDATDSDDDDGSYDEDVSSRHRRLDDDLDDFIVDDEDDDRAAKEYRHRAAIKRDGYDRDEIWSIFNRGRKRRRDYGYDSYEDVDEDDDDMEATGAEVLDEEERTLRQAKLDDRKEAAILERHRLEKQKKKKRQMSH</sequence>
<evidence type="ECO:0000256" key="9">
    <source>
        <dbReference type="ARBA" id="ARBA00023010"/>
    </source>
</evidence>
<dbReference type="InterPro" id="IPR023391">
    <property type="entry name" value="Prot_translocase_SecE_dom_sf"/>
</dbReference>
<evidence type="ECO:0000313" key="16">
    <source>
        <dbReference type="Proteomes" id="UP000663131"/>
    </source>
</evidence>
<evidence type="ECO:0000256" key="13">
    <source>
        <dbReference type="SAM" id="MobiDB-lite"/>
    </source>
</evidence>
<dbReference type="Pfam" id="PF08243">
    <property type="entry name" value="SPT2"/>
    <property type="match status" value="1"/>
</dbReference>
<feature type="region of interest" description="Disordered" evidence="13">
    <location>
        <begin position="167"/>
        <end position="225"/>
    </location>
</feature>
<accession>A0A871R5V1</accession>
<evidence type="ECO:0000256" key="12">
    <source>
        <dbReference type="SAM" id="Coils"/>
    </source>
</evidence>
<dbReference type="SUPFAM" id="SSF103456">
    <property type="entry name" value="Preprotein translocase SecE subunit"/>
    <property type="match status" value="1"/>
</dbReference>
<keyword evidence="7" id="KW-0653">Protein transport</keyword>
<feature type="compositionally biased region" description="Basic residues" evidence="13">
    <location>
        <begin position="313"/>
        <end position="330"/>
    </location>
</feature>
<reference evidence="15" key="1">
    <citation type="submission" date="2020-10" db="EMBL/GenBank/DDBJ databases">
        <authorList>
            <person name="Palmer J.M."/>
        </authorList>
    </citation>
    <scope>NUCLEOTIDE SEQUENCE</scope>
    <source>
        <strain evidence="15">UCD 2041</strain>
    </source>
</reference>
<reference evidence="15" key="2">
    <citation type="journal article" name="BMC Genomics">
        <title>New genome assemblies reveal patterns of domestication and adaptation across Brettanomyces (Dekkera) species.</title>
        <authorList>
            <person name="Roach M.J."/>
            <person name="Borneman A.R."/>
        </authorList>
    </citation>
    <scope>NUCLEOTIDE SEQUENCE</scope>
    <source>
        <strain evidence="15">UCD 2041</strain>
    </source>
</reference>
<dbReference type="Pfam" id="PF00584">
    <property type="entry name" value="SecE"/>
    <property type="match status" value="1"/>
</dbReference>
<feature type="transmembrane region" description="Helical" evidence="14">
    <location>
        <begin position="36"/>
        <end position="54"/>
    </location>
</feature>
<dbReference type="EMBL" id="CP063133">
    <property type="protein sequence ID" value="QOU19108.1"/>
    <property type="molecule type" value="Genomic_DNA"/>
</dbReference>
<evidence type="ECO:0000256" key="4">
    <source>
        <dbReference type="ARBA" id="ARBA00022448"/>
    </source>
</evidence>
<evidence type="ECO:0000256" key="1">
    <source>
        <dbReference type="ARBA" id="ARBA00004389"/>
    </source>
</evidence>
<dbReference type="GO" id="GO:0008320">
    <property type="term" value="F:protein transmembrane transporter activity"/>
    <property type="evidence" value="ECO:0007669"/>
    <property type="project" value="InterPro"/>
</dbReference>
<dbReference type="GO" id="GO:0005789">
    <property type="term" value="C:endoplasmic reticulum membrane"/>
    <property type="evidence" value="ECO:0007669"/>
    <property type="project" value="UniProtKB-SubCell"/>
</dbReference>
<dbReference type="InterPro" id="IPR008158">
    <property type="entry name" value="Translocase_Sec61-g"/>
</dbReference>
<keyword evidence="9" id="KW-0811">Translocation</keyword>
<comment type="similarity">
    <text evidence="2">Belongs to the SPT2 family.</text>
</comment>
<feature type="compositionally biased region" description="Acidic residues" evidence="13">
    <location>
        <begin position="355"/>
        <end position="367"/>
    </location>
</feature>
<dbReference type="PROSITE" id="PS01067">
    <property type="entry name" value="SECE_SEC61G"/>
    <property type="match status" value="1"/>
</dbReference>
<dbReference type="InterPro" id="IPR013256">
    <property type="entry name" value="Chromatin_SPT2"/>
</dbReference>
<evidence type="ECO:0000313" key="15">
    <source>
        <dbReference type="EMBL" id="QOU19108.1"/>
    </source>
</evidence>
<comment type="similarity">
    <text evidence="3">Belongs to the SecE/SEC61-gamma family.</text>
</comment>
<dbReference type="OrthoDB" id="2401875at2759"/>